<accession>A0A1L1PGW4</accession>
<dbReference type="Proteomes" id="UP000028878">
    <property type="component" value="Unassembled WGS sequence"/>
</dbReference>
<dbReference type="SUPFAM" id="SSF103473">
    <property type="entry name" value="MFS general substrate transporter"/>
    <property type="match status" value="1"/>
</dbReference>
<feature type="transmembrane region" description="Helical" evidence="6">
    <location>
        <begin position="327"/>
        <end position="347"/>
    </location>
</feature>
<organism evidence="8 9">
    <name type="scientific">Hydrogenophaga intermedia</name>
    <dbReference type="NCBI Taxonomy" id="65786"/>
    <lineage>
        <taxon>Bacteria</taxon>
        <taxon>Pseudomonadati</taxon>
        <taxon>Pseudomonadota</taxon>
        <taxon>Betaproteobacteria</taxon>
        <taxon>Burkholderiales</taxon>
        <taxon>Comamonadaceae</taxon>
        <taxon>Hydrogenophaga</taxon>
    </lineage>
</organism>
<gene>
    <name evidence="8" type="ORF">BN948_03625</name>
</gene>
<dbReference type="InterPro" id="IPR036259">
    <property type="entry name" value="MFS_trans_sf"/>
</dbReference>
<feature type="transmembrane region" description="Helical" evidence="6">
    <location>
        <begin position="288"/>
        <end position="307"/>
    </location>
</feature>
<feature type="transmembrane region" description="Helical" evidence="6">
    <location>
        <begin position="387"/>
        <end position="405"/>
    </location>
</feature>
<evidence type="ECO:0000256" key="3">
    <source>
        <dbReference type="ARBA" id="ARBA00022692"/>
    </source>
</evidence>
<feature type="transmembrane region" description="Helical" evidence="6">
    <location>
        <begin position="69"/>
        <end position="90"/>
    </location>
</feature>
<dbReference type="RefSeq" id="WP_009516965.1">
    <property type="nucleotide sequence ID" value="NZ_CCAE010000037.1"/>
</dbReference>
<dbReference type="GO" id="GO:0016020">
    <property type="term" value="C:membrane"/>
    <property type="evidence" value="ECO:0007669"/>
    <property type="project" value="UniProtKB-SubCell"/>
</dbReference>
<feature type="transmembrane region" description="Helical" evidence="6">
    <location>
        <begin position="218"/>
        <end position="238"/>
    </location>
</feature>
<keyword evidence="3 6" id="KW-0812">Transmembrane</keyword>
<comment type="subcellular location">
    <subcellularLocation>
        <location evidence="1">Membrane</location>
        <topology evidence="1">Multi-pass membrane protein</topology>
    </subcellularLocation>
</comment>
<evidence type="ECO:0000256" key="4">
    <source>
        <dbReference type="ARBA" id="ARBA00022989"/>
    </source>
</evidence>
<evidence type="ECO:0000256" key="2">
    <source>
        <dbReference type="ARBA" id="ARBA00022448"/>
    </source>
</evidence>
<feature type="transmembrane region" description="Helical" evidence="6">
    <location>
        <begin position="186"/>
        <end position="206"/>
    </location>
</feature>
<protein>
    <submittedName>
        <fullName evidence="8">Major facilitator superfamily protein</fullName>
    </submittedName>
</protein>
<feature type="transmembrane region" description="Helical" evidence="6">
    <location>
        <begin position="127"/>
        <end position="147"/>
    </location>
</feature>
<dbReference type="EMBL" id="CCAE010000037">
    <property type="protein sequence ID" value="CDN89188.1"/>
    <property type="molecule type" value="Genomic_DNA"/>
</dbReference>
<feature type="domain" description="Major facilitator superfamily (MFS) profile" evidence="7">
    <location>
        <begin position="31"/>
        <end position="508"/>
    </location>
</feature>
<evidence type="ECO:0000259" key="7">
    <source>
        <dbReference type="PROSITE" id="PS50850"/>
    </source>
</evidence>
<dbReference type="InterPro" id="IPR020846">
    <property type="entry name" value="MFS_dom"/>
</dbReference>
<sequence>MTSAAAAISTSAPAPAPAAAAPPFGLRIGTGLLGVLVAAIVAGLSNRVPGLALADVQGALGLARDDASWLTTAYAAGELAAMPFATWFAITFSMRRFHLVMLATALVLAAAMPFVRDLHLLLALRALQGVAAGALIPVLMMAALLFLPPPIRLHGLALYALTATFSPNVAPWLAALCVDGLDDWRWVYWHVIPPGLLAMALVAWGIPASPAAPGRLRTADWPGLALGVPGLALLVVALDQGVRLDWLHSPTVAAALLVGGVFTALFLACEWRHPAPFIRLQMLRRRNLGLGFTVFLALLVISATAVALPINVLSQLQGFRMAQNADLGLLVALPQLLLGSGIAMLLYRRGVDARHVFAAGLLCIATACWLGSQLTSSWMVAQFVPAQLFYALGLPLAIVPLLFLATSVVQPAEGPSVAGIVNTFRAFGAVLGGAIVGQLGWVRGRFHDEALLGNAGALLSRLPQSTPGLDALAQVVAQQAGVLAAADVYRALGVLALLLVPLVLRLQHVPAPQASTAA</sequence>
<proteinExistence type="predicted"/>
<keyword evidence="5 6" id="KW-0472">Membrane</keyword>
<dbReference type="GO" id="GO:0022857">
    <property type="term" value="F:transmembrane transporter activity"/>
    <property type="evidence" value="ECO:0007669"/>
    <property type="project" value="InterPro"/>
</dbReference>
<keyword evidence="4 6" id="KW-1133">Transmembrane helix</keyword>
<dbReference type="PROSITE" id="PS50850">
    <property type="entry name" value="MFS"/>
    <property type="match status" value="1"/>
</dbReference>
<feature type="transmembrane region" description="Helical" evidence="6">
    <location>
        <begin position="359"/>
        <end position="381"/>
    </location>
</feature>
<name>A0A1L1PGW4_HYDIT</name>
<evidence type="ECO:0000256" key="6">
    <source>
        <dbReference type="SAM" id="Phobius"/>
    </source>
</evidence>
<feature type="transmembrane region" description="Helical" evidence="6">
    <location>
        <begin position="156"/>
        <end position="174"/>
    </location>
</feature>
<feature type="transmembrane region" description="Helical" evidence="6">
    <location>
        <begin position="97"/>
        <end position="115"/>
    </location>
</feature>
<keyword evidence="2" id="KW-0813">Transport</keyword>
<dbReference type="Pfam" id="PF07690">
    <property type="entry name" value="MFS_1"/>
    <property type="match status" value="1"/>
</dbReference>
<dbReference type="InterPro" id="IPR011701">
    <property type="entry name" value="MFS"/>
</dbReference>
<dbReference type="Gene3D" id="1.20.1250.20">
    <property type="entry name" value="MFS general substrate transporter like domains"/>
    <property type="match status" value="2"/>
</dbReference>
<feature type="transmembrane region" description="Helical" evidence="6">
    <location>
        <begin position="250"/>
        <end position="268"/>
    </location>
</feature>
<reference evidence="9" key="2">
    <citation type="submission" date="2014-11" db="EMBL/GenBank/DDBJ databases">
        <title>Draft genome sequence of Hydrogenophaga intermedia S1.</title>
        <authorList>
            <person name="Gan H.M."/>
            <person name="Chew T.H."/>
            <person name="Stolz A."/>
        </authorList>
    </citation>
    <scope>NUCLEOTIDE SEQUENCE [LARGE SCALE GENOMIC DNA]</scope>
    <source>
        <strain evidence="9">S1</strain>
    </source>
</reference>
<dbReference type="PANTHER" id="PTHR42718">
    <property type="entry name" value="MAJOR FACILITATOR SUPERFAMILY MULTIDRUG TRANSPORTER MFSC"/>
    <property type="match status" value="1"/>
</dbReference>
<evidence type="ECO:0000256" key="5">
    <source>
        <dbReference type="ARBA" id="ARBA00023136"/>
    </source>
</evidence>
<dbReference type="AlphaFoldDB" id="A0A1L1PGW4"/>
<feature type="transmembrane region" description="Helical" evidence="6">
    <location>
        <begin position="417"/>
        <end position="441"/>
    </location>
</feature>
<dbReference type="PANTHER" id="PTHR42718:SF9">
    <property type="entry name" value="MAJOR FACILITATOR SUPERFAMILY MULTIDRUG TRANSPORTER MFSC"/>
    <property type="match status" value="1"/>
</dbReference>
<evidence type="ECO:0000313" key="8">
    <source>
        <dbReference type="EMBL" id="CDN89188.1"/>
    </source>
</evidence>
<keyword evidence="9" id="KW-1185">Reference proteome</keyword>
<evidence type="ECO:0000256" key="1">
    <source>
        <dbReference type="ARBA" id="ARBA00004141"/>
    </source>
</evidence>
<reference evidence="9" key="1">
    <citation type="submission" date="2014-02" db="EMBL/GenBank/DDBJ databases">
        <authorList>
            <person name="Gan H."/>
        </authorList>
    </citation>
    <scope>NUCLEOTIDE SEQUENCE [LARGE SCALE GENOMIC DNA]</scope>
    <source>
        <strain evidence="9">S1</strain>
    </source>
</reference>
<evidence type="ECO:0000313" key="9">
    <source>
        <dbReference type="Proteomes" id="UP000028878"/>
    </source>
</evidence>